<organism evidence="2 3">
    <name type="scientific">Novosphingobium indicum</name>
    <dbReference type="NCBI Taxonomy" id="462949"/>
    <lineage>
        <taxon>Bacteria</taxon>
        <taxon>Pseudomonadati</taxon>
        <taxon>Pseudomonadota</taxon>
        <taxon>Alphaproteobacteria</taxon>
        <taxon>Sphingomonadales</taxon>
        <taxon>Sphingomonadaceae</taxon>
        <taxon>Novosphingobium</taxon>
    </lineage>
</organism>
<comment type="caution">
    <text evidence="2">The sequence shown here is derived from an EMBL/GenBank/DDBJ whole genome shotgun (WGS) entry which is preliminary data.</text>
</comment>
<dbReference type="EMBL" id="BMLK01000009">
    <property type="protein sequence ID" value="GGN50698.1"/>
    <property type="molecule type" value="Genomic_DNA"/>
</dbReference>
<proteinExistence type="predicted"/>
<name>A0ABQ2JPD7_9SPHN</name>
<dbReference type="InterPro" id="IPR011051">
    <property type="entry name" value="RmlC_Cupin_sf"/>
</dbReference>
<evidence type="ECO:0000259" key="1">
    <source>
        <dbReference type="Pfam" id="PF07883"/>
    </source>
</evidence>
<dbReference type="PANTHER" id="PTHR43346">
    <property type="entry name" value="LIGAND BINDING DOMAIN PROTEIN, PUTATIVE (AFU_ORTHOLOGUE AFUA_6G14370)-RELATED"/>
    <property type="match status" value="1"/>
</dbReference>
<dbReference type="InterPro" id="IPR014710">
    <property type="entry name" value="RmlC-like_jellyroll"/>
</dbReference>
<keyword evidence="3" id="KW-1185">Reference proteome</keyword>
<gene>
    <name evidence="2" type="ORF">GCM10011349_22610</name>
</gene>
<dbReference type="RefSeq" id="WP_188819790.1">
    <property type="nucleotide sequence ID" value="NZ_BMLK01000009.1"/>
</dbReference>
<dbReference type="Proteomes" id="UP000605099">
    <property type="component" value="Unassembled WGS sequence"/>
</dbReference>
<reference evidence="3" key="1">
    <citation type="journal article" date="2019" name="Int. J. Syst. Evol. Microbiol.">
        <title>The Global Catalogue of Microorganisms (GCM) 10K type strain sequencing project: providing services to taxonomists for standard genome sequencing and annotation.</title>
        <authorList>
            <consortium name="The Broad Institute Genomics Platform"/>
            <consortium name="The Broad Institute Genome Sequencing Center for Infectious Disease"/>
            <person name="Wu L."/>
            <person name="Ma J."/>
        </authorList>
    </citation>
    <scope>NUCLEOTIDE SEQUENCE [LARGE SCALE GENOMIC DNA]</scope>
    <source>
        <strain evidence="3">CGMCC 1.6784</strain>
    </source>
</reference>
<sequence>MKKGFVDDIEKRTEENTDFRRVLYTGQNLQLVLMSIEPGDEIGAEVHDDIDQFFRIEAGEAEISIDGVVHKVKADDGVIVPAGALHNVVSVGKEPLKLYTIYGPPEHLDGTVHKTCAEAGAAHEHFDGKTTE</sequence>
<feature type="domain" description="Cupin type-2" evidence="1">
    <location>
        <begin position="33"/>
        <end position="102"/>
    </location>
</feature>
<dbReference type="Pfam" id="PF07883">
    <property type="entry name" value="Cupin_2"/>
    <property type="match status" value="1"/>
</dbReference>
<evidence type="ECO:0000313" key="2">
    <source>
        <dbReference type="EMBL" id="GGN50698.1"/>
    </source>
</evidence>
<dbReference type="InterPro" id="IPR052538">
    <property type="entry name" value="Flavonoid_dioxygenase-like"/>
</dbReference>
<evidence type="ECO:0000313" key="3">
    <source>
        <dbReference type="Proteomes" id="UP000605099"/>
    </source>
</evidence>
<dbReference type="CDD" id="cd02223">
    <property type="entry name" value="cupin_Bh2720-like"/>
    <property type="match status" value="1"/>
</dbReference>
<dbReference type="Gene3D" id="2.60.120.10">
    <property type="entry name" value="Jelly Rolls"/>
    <property type="match status" value="1"/>
</dbReference>
<protein>
    <submittedName>
        <fullName evidence="2">Cupin</fullName>
    </submittedName>
</protein>
<dbReference type="SUPFAM" id="SSF51182">
    <property type="entry name" value="RmlC-like cupins"/>
    <property type="match status" value="1"/>
</dbReference>
<dbReference type="PANTHER" id="PTHR43346:SF1">
    <property type="entry name" value="QUERCETIN 2,3-DIOXYGENASE-RELATED"/>
    <property type="match status" value="1"/>
</dbReference>
<dbReference type="InterPro" id="IPR013096">
    <property type="entry name" value="Cupin_2"/>
</dbReference>
<accession>A0ABQ2JPD7</accession>